<reference evidence="2" key="1">
    <citation type="journal article" date="2015" name="Nature">
        <title>Complex archaea that bridge the gap between prokaryotes and eukaryotes.</title>
        <authorList>
            <person name="Spang A."/>
            <person name="Saw J.H."/>
            <person name="Jorgensen S.L."/>
            <person name="Zaremba-Niedzwiedzka K."/>
            <person name="Martijn J."/>
            <person name="Lind A.E."/>
            <person name="van Eijk R."/>
            <person name="Schleper C."/>
            <person name="Guy L."/>
            <person name="Ettema T.J."/>
        </authorList>
    </citation>
    <scope>NUCLEOTIDE SEQUENCE</scope>
</reference>
<comment type="caution">
    <text evidence="2">The sequence shown here is derived from an EMBL/GenBank/DDBJ whole genome shotgun (WGS) entry which is preliminary data.</text>
</comment>
<evidence type="ECO:0000313" key="2">
    <source>
        <dbReference type="EMBL" id="KKN72838.1"/>
    </source>
</evidence>
<evidence type="ECO:0000256" key="1">
    <source>
        <dbReference type="SAM" id="MobiDB-lite"/>
    </source>
</evidence>
<accession>A0A0F9W488</accession>
<name>A0A0F9W488_9ZZZZ</name>
<feature type="compositionally biased region" description="Polar residues" evidence="1">
    <location>
        <begin position="250"/>
        <end position="259"/>
    </location>
</feature>
<feature type="compositionally biased region" description="Basic and acidic residues" evidence="1">
    <location>
        <begin position="167"/>
        <end position="177"/>
    </location>
</feature>
<organism evidence="2">
    <name type="scientific">marine sediment metagenome</name>
    <dbReference type="NCBI Taxonomy" id="412755"/>
    <lineage>
        <taxon>unclassified sequences</taxon>
        <taxon>metagenomes</taxon>
        <taxon>ecological metagenomes</taxon>
    </lineage>
</organism>
<dbReference type="EMBL" id="LAZR01000354">
    <property type="protein sequence ID" value="KKN72838.1"/>
    <property type="molecule type" value="Genomic_DNA"/>
</dbReference>
<proteinExistence type="predicted"/>
<dbReference type="AlphaFoldDB" id="A0A0F9W488"/>
<protein>
    <submittedName>
        <fullName evidence="2">Uncharacterized protein</fullName>
    </submittedName>
</protein>
<feature type="region of interest" description="Disordered" evidence="1">
    <location>
        <begin position="167"/>
        <end position="208"/>
    </location>
</feature>
<sequence length="259" mass="29239">MSPVIENEIEEVVPEIIKYDRPVMSIKEAEKELIELQVFIKGQMEKDVDFGIIPNCKKPSLWKPGAEKLVNFHGLSVEYKESPSTIRDWDNNFFNFDYKCKLTSGRGRIITGVGSCNSKERKYITQDGYTLVNTIQKMAKKRAFIDAVLTATRASFYFTQDMEEVKDNGEAENKVEEGFPQEEPQSKSTGKKTYPVSPNQRKAMEKNNITIPDNCSYAQAKKLIADSIAKSKKKPVRGDGKEALIADQEPSGTSQEDGY</sequence>
<feature type="region of interest" description="Disordered" evidence="1">
    <location>
        <begin position="228"/>
        <end position="259"/>
    </location>
</feature>
<gene>
    <name evidence="2" type="ORF">LCGC14_0406930</name>
</gene>